<dbReference type="SUPFAM" id="SSF53067">
    <property type="entry name" value="Actin-like ATPase domain"/>
    <property type="match status" value="2"/>
</dbReference>
<keyword evidence="8" id="KW-0472">Membrane</keyword>
<evidence type="ECO:0000256" key="1">
    <source>
        <dbReference type="ARBA" id="ARBA00010333"/>
    </source>
</evidence>
<dbReference type="CDD" id="cd13690">
    <property type="entry name" value="PBP2_GluB"/>
    <property type="match status" value="1"/>
</dbReference>
<evidence type="ECO:0000256" key="8">
    <source>
        <dbReference type="SAM" id="Phobius"/>
    </source>
</evidence>
<keyword evidence="4" id="KW-0547">Nucleotide-binding</keyword>
<dbReference type="EMBL" id="JAZGQL010000004">
    <property type="protein sequence ID" value="MEE6306349.1"/>
    <property type="molecule type" value="Genomic_DNA"/>
</dbReference>
<feature type="region of interest" description="Disordered" evidence="7">
    <location>
        <begin position="359"/>
        <end position="424"/>
    </location>
</feature>
<gene>
    <name evidence="10" type="ORF">V1634_05820</name>
</gene>
<keyword evidence="5" id="KW-0067">ATP-binding</keyword>
<feature type="transmembrane region" description="Helical" evidence="8">
    <location>
        <begin position="430"/>
        <end position="450"/>
    </location>
</feature>
<dbReference type="InterPro" id="IPR051455">
    <property type="entry name" value="Bact_solute-bind_prot3"/>
</dbReference>
<evidence type="ECO:0000313" key="11">
    <source>
        <dbReference type="Proteomes" id="UP001339911"/>
    </source>
</evidence>
<dbReference type="InterPro" id="IPR043129">
    <property type="entry name" value="ATPase_NBD"/>
</dbReference>
<keyword evidence="6" id="KW-0143">Chaperone</keyword>
<feature type="domain" description="Solute-binding protein family 3/N-terminal" evidence="9">
    <location>
        <begin position="487"/>
        <end position="714"/>
    </location>
</feature>
<comment type="similarity">
    <text evidence="1">Belongs to the bacterial solute-binding protein 3 family.</text>
</comment>
<dbReference type="Gene3D" id="3.30.420.40">
    <property type="match status" value="2"/>
</dbReference>
<dbReference type="InterPro" id="IPR001638">
    <property type="entry name" value="Solute-binding_3/MltF_N"/>
</dbReference>
<dbReference type="Gene3D" id="3.40.190.10">
    <property type="entry name" value="Periplasmic binding protein-like II"/>
    <property type="match status" value="2"/>
</dbReference>
<sequence>MADGGFRLSVDYGTSHTVAVLRWPDGRTRPLLFDGSPLLSSATCVEDGGTILSGQDATDAARRRPQGFEPYPKRRIGEGTVWLGDREVSVTSLVAATMARVADEAHRVAGPGGLGSVLFTVPATWGPTRRALLVAAAVEAGLPEPRLAAEPVAAASYLVGAGALDVPAGGHVAVYDLGAGTFDATVVRRTATGGFTVLATDGLPQTGGLDLDAALVDYVGRLLAERDPVRWRRLTAPADDADRRAALALWDEARRAKESLSRTSVGYLHVPLFDESVPVGREEFERLARVVLDRTVEVTVAAVRSAGPGVGPATVVLVGGASRMPLAATLLHRVLGVAPVVTEQPELVVAEGALAVSPDDMLPTGPAPAPPGLPPTGSPPTGSPVPPVDPVVPAPGPPAPVPGPPAPAAGAESPAGAPGRSAPPRRSGRILLAGVLALAVLAVLAVAVVLRPWDRPGGGAADPAPSAQASPAFADGTTMRRLQAARQIAIGSRFDLPGTGYREPDGTMTGFDVEIGRLIAGELGIDPDRVRWTEAPLTGREELIEQGRVDLVIATYTITETRAERVAFAGPYHLPGQQLLVRAGETAITGPESLRTEGYRICTVTGTPHGRRLEEHLGGRSLALTSLGGYQECAEALLSGRVDAITGDGSALVGLAAGSDAGFRLVGRAFAPQPYGIGLRRGDEPFRAWLTETLRRIVADGRWRAAWQRTLGRYDKQEPTVPEAR</sequence>
<dbReference type="PANTHER" id="PTHR30085:SF6">
    <property type="entry name" value="ABC TRANSPORTER GLUTAMINE-BINDING PROTEIN GLNH"/>
    <property type="match status" value="1"/>
</dbReference>
<dbReference type="PANTHER" id="PTHR30085">
    <property type="entry name" value="AMINO ACID ABC TRANSPORTER PERMEASE"/>
    <property type="match status" value="1"/>
</dbReference>
<name>A0ABU7S8T1_9ACTN</name>
<evidence type="ECO:0000256" key="7">
    <source>
        <dbReference type="SAM" id="MobiDB-lite"/>
    </source>
</evidence>
<keyword evidence="11" id="KW-1185">Reference proteome</keyword>
<dbReference type="Gene3D" id="3.90.640.10">
    <property type="entry name" value="Actin, Chain A, domain 4"/>
    <property type="match status" value="1"/>
</dbReference>
<evidence type="ECO:0000259" key="9">
    <source>
        <dbReference type="SMART" id="SM00062"/>
    </source>
</evidence>
<dbReference type="PRINTS" id="PR00301">
    <property type="entry name" value="HEATSHOCK70"/>
</dbReference>
<organism evidence="10 11">
    <name type="scientific">Plantactinospora veratri</name>
    <dbReference type="NCBI Taxonomy" id="1436122"/>
    <lineage>
        <taxon>Bacteria</taxon>
        <taxon>Bacillati</taxon>
        <taxon>Actinomycetota</taxon>
        <taxon>Actinomycetes</taxon>
        <taxon>Micromonosporales</taxon>
        <taxon>Micromonosporaceae</taxon>
        <taxon>Plantactinospora</taxon>
    </lineage>
</organism>
<dbReference type="RefSeq" id="WP_331206697.1">
    <property type="nucleotide sequence ID" value="NZ_JAZGQL010000004.1"/>
</dbReference>
<evidence type="ECO:0000256" key="3">
    <source>
        <dbReference type="ARBA" id="ARBA00022729"/>
    </source>
</evidence>
<feature type="compositionally biased region" description="Pro residues" evidence="7">
    <location>
        <begin position="365"/>
        <end position="407"/>
    </location>
</feature>
<evidence type="ECO:0000256" key="2">
    <source>
        <dbReference type="ARBA" id="ARBA00022448"/>
    </source>
</evidence>
<proteinExistence type="inferred from homology"/>
<protein>
    <submittedName>
        <fullName evidence="10">Transporter substrate-binding domain-containing protein</fullName>
    </submittedName>
</protein>
<dbReference type="SUPFAM" id="SSF53850">
    <property type="entry name" value="Periplasmic binding protein-like II"/>
    <property type="match status" value="1"/>
</dbReference>
<dbReference type="Proteomes" id="UP001339911">
    <property type="component" value="Unassembled WGS sequence"/>
</dbReference>
<keyword evidence="8" id="KW-0812">Transmembrane</keyword>
<feature type="compositionally biased region" description="Low complexity" evidence="7">
    <location>
        <begin position="408"/>
        <end position="424"/>
    </location>
</feature>
<reference evidence="10 11" key="1">
    <citation type="submission" date="2024-01" db="EMBL/GenBank/DDBJ databases">
        <title>Genome insights into Plantactinospora veratri sp. nov.</title>
        <authorList>
            <person name="Wang L."/>
        </authorList>
    </citation>
    <scope>NUCLEOTIDE SEQUENCE [LARGE SCALE GENOMIC DNA]</scope>
    <source>
        <strain evidence="10 11">NEAU-FHS4</strain>
    </source>
</reference>
<evidence type="ECO:0000256" key="4">
    <source>
        <dbReference type="ARBA" id="ARBA00022741"/>
    </source>
</evidence>
<keyword evidence="3" id="KW-0732">Signal</keyword>
<dbReference type="SMART" id="SM00062">
    <property type="entry name" value="PBPb"/>
    <property type="match status" value="1"/>
</dbReference>
<comment type="caution">
    <text evidence="10">The sequence shown here is derived from an EMBL/GenBank/DDBJ whole genome shotgun (WGS) entry which is preliminary data.</text>
</comment>
<keyword evidence="2" id="KW-0813">Transport</keyword>
<accession>A0ABU7S8T1</accession>
<evidence type="ECO:0000256" key="5">
    <source>
        <dbReference type="ARBA" id="ARBA00022840"/>
    </source>
</evidence>
<evidence type="ECO:0000313" key="10">
    <source>
        <dbReference type="EMBL" id="MEE6306349.1"/>
    </source>
</evidence>
<dbReference type="Pfam" id="PF00497">
    <property type="entry name" value="SBP_bac_3"/>
    <property type="match status" value="1"/>
</dbReference>
<dbReference type="Pfam" id="PF00012">
    <property type="entry name" value="HSP70"/>
    <property type="match status" value="1"/>
</dbReference>
<keyword evidence="8" id="KW-1133">Transmembrane helix</keyword>
<dbReference type="InterPro" id="IPR013126">
    <property type="entry name" value="Hsp_70_fam"/>
</dbReference>
<evidence type="ECO:0000256" key="6">
    <source>
        <dbReference type="ARBA" id="ARBA00023186"/>
    </source>
</evidence>